<dbReference type="EMBL" id="BRXY01000213">
    <property type="protein sequence ID" value="GMH77801.1"/>
    <property type="molecule type" value="Genomic_DNA"/>
</dbReference>
<dbReference type="InterPro" id="IPR036865">
    <property type="entry name" value="CRAL-TRIO_dom_sf"/>
</dbReference>
<organism evidence="2 3">
    <name type="scientific">Triparma strigata</name>
    <dbReference type="NCBI Taxonomy" id="1606541"/>
    <lineage>
        <taxon>Eukaryota</taxon>
        <taxon>Sar</taxon>
        <taxon>Stramenopiles</taxon>
        <taxon>Ochrophyta</taxon>
        <taxon>Bolidophyceae</taxon>
        <taxon>Parmales</taxon>
        <taxon>Triparmaceae</taxon>
        <taxon>Triparma</taxon>
    </lineage>
</organism>
<dbReference type="AlphaFoldDB" id="A0A9W7AU89"/>
<dbReference type="CDD" id="cd00170">
    <property type="entry name" value="SEC14"/>
    <property type="match status" value="1"/>
</dbReference>
<evidence type="ECO:0000259" key="1">
    <source>
        <dbReference type="PROSITE" id="PS50191"/>
    </source>
</evidence>
<name>A0A9W7AU89_9STRA</name>
<dbReference type="Proteomes" id="UP001165085">
    <property type="component" value="Unassembled WGS sequence"/>
</dbReference>
<accession>A0A9W7AU89</accession>
<sequence>MKGKQRRRRSLRGSNRIAVDTFDLSHVVDVEDFAKDEMELQKLAQMRVLVAAEVGGEKLNSLASAFPSSYSNLRLLRFLRKSKSRNVASAAARFIECIKWREEWAVDALIDDCRLPPRKYQEIRRMFAVEIKEVEGVEDTLRRTTVVLSADKWDSQGLMRALAEAQLELDDFLLFWIMRYEQIHKMLYERSLETHGLEYADLRCELKDLRLSSFSRQFVNEVVPKWLQITQDFYPETSNKIYFVDPPKIITAVWKVVGRFVKRGTKEKVVMMKTS</sequence>
<dbReference type="SUPFAM" id="SSF46938">
    <property type="entry name" value="CRAL/TRIO N-terminal domain"/>
    <property type="match status" value="1"/>
</dbReference>
<dbReference type="InterPro" id="IPR001251">
    <property type="entry name" value="CRAL-TRIO_dom"/>
</dbReference>
<dbReference type="PANTHER" id="PTHR45657:SF1">
    <property type="entry name" value="CRAL-TRIO DOMAIN-CONTAINING PROTEIN YKL091C-RELATED"/>
    <property type="match status" value="1"/>
</dbReference>
<dbReference type="InterPro" id="IPR051026">
    <property type="entry name" value="PI/PC_transfer"/>
</dbReference>
<dbReference type="SUPFAM" id="SSF52087">
    <property type="entry name" value="CRAL/TRIO domain"/>
    <property type="match status" value="1"/>
</dbReference>
<dbReference type="Gene3D" id="3.40.525.10">
    <property type="entry name" value="CRAL-TRIO lipid binding domain"/>
    <property type="match status" value="1"/>
</dbReference>
<reference evidence="3" key="1">
    <citation type="journal article" date="2023" name="Commun. Biol.">
        <title>Genome analysis of Parmales, the sister group of diatoms, reveals the evolutionary specialization of diatoms from phago-mixotrophs to photoautotrophs.</title>
        <authorList>
            <person name="Ban H."/>
            <person name="Sato S."/>
            <person name="Yoshikawa S."/>
            <person name="Yamada K."/>
            <person name="Nakamura Y."/>
            <person name="Ichinomiya M."/>
            <person name="Sato N."/>
            <person name="Blanc-Mathieu R."/>
            <person name="Endo H."/>
            <person name="Kuwata A."/>
            <person name="Ogata H."/>
        </authorList>
    </citation>
    <scope>NUCLEOTIDE SEQUENCE [LARGE SCALE GENOMIC DNA]</scope>
    <source>
        <strain evidence="3">NIES 3701</strain>
    </source>
</reference>
<gene>
    <name evidence="2" type="ORF">TrST_g13874</name>
</gene>
<dbReference type="Pfam" id="PF00650">
    <property type="entry name" value="CRAL_TRIO"/>
    <property type="match status" value="1"/>
</dbReference>
<feature type="domain" description="CRAL-TRIO" evidence="1">
    <location>
        <begin position="119"/>
        <end position="275"/>
    </location>
</feature>
<evidence type="ECO:0000313" key="2">
    <source>
        <dbReference type="EMBL" id="GMH77801.1"/>
    </source>
</evidence>
<proteinExistence type="predicted"/>
<dbReference type="PANTHER" id="PTHR45657">
    <property type="entry name" value="CRAL-TRIO DOMAIN-CONTAINING PROTEIN YKL091C-RELATED"/>
    <property type="match status" value="1"/>
</dbReference>
<dbReference type="InterPro" id="IPR036273">
    <property type="entry name" value="CRAL/TRIO_N_dom_sf"/>
</dbReference>
<keyword evidence="3" id="KW-1185">Reference proteome</keyword>
<dbReference type="OrthoDB" id="1434354at2759"/>
<comment type="caution">
    <text evidence="2">The sequence shown here is derived from an EMBL/GenBank/DDBJ whole genome shotgun (WGS) entry which is preliminary data.</text>
</comment>
<protein>
    <recommendedName>
        <fullName evidence="1">CRAL-TRIO domain-containing protein</fullName>
    </recommendedName>
</protein>
<evidence type="ECO:0000313" key="3">
    <source>
        <dbReference type="Proteomes" id="UP001165085"/>
    </source>
</evidence>
<dbReference type="PROSITE" id="PS50191">
    <property type="entry name" value="CRAL_TRIO"/>
    <property type="match status" value="1"/>
</dbReference>